<keyword evidence="1" id="KW-1133">Transmembrane helix</keyword>
<proteinExistence type="predicted"/>
<feature type="transmembrane region" description="Helical" evidence="1">
    <location>
        <begin position="12"/>
        <end position="31"/>
    </location>
</feature>
<name>A0A0P7J2S7_9LACO</name>
<dbReference type="Proteomes" id="UP000050269">
    <property type="component" value="Unassembled WGS sequence"/>
</dbReference>
<evidence type="ECO:0000256" key="1">
    <source>
        <dbReference type="SAM" id="Phobius"/>
    </source>
</evidence>
<organism evidence="2 3">
    <name type="scientific">Apilactobacillus kunkeei</name>
    <dbReference type="NCBI Taxonomy" id="148814"/>
    <lineage>
        <taxon>Bacteria</taxon>
        <taxon>Bacillati</taxon>
        <taxon>Bacillota</taxon>
        <taxon>Bacilli</taxon>
        <taxon>Lactobacillales</taxon>
        <taxon>Lactobacillaceae</taxon>
        <taxon>Apilactobacillus</taxon>
    </lineage>
</organism>
<keyword evidence="1" id="KW-0472">Membrane</keyword>
<evidence type="ECO:0000313" key="2">
    <source>
        <dbReference type="EMBL" id="KPN82018.1"/>
    </source>
</evidence>
<comment type="caution">
    <text evidence="2">The sequence shown here is derived from an EMBL/GenBank/DDBJ whole genome shotgun (WGS) entry which is preliminary data.</text>
</comment>
<dbReference type="AlphaFoldDB" id="A0A0P7J2S7"/>
<protein>
    <submittedName>
        <fullName evidence="2">Uncharacterized protein</fullName>
    </submittedName>
</protein>
<keyword evidence="1" id="KW-0812">Transmembrane</keyword>
<dbReference type="EMBL" id="JXDF01000017">
    <property type="protein sequence ID" value="KPN82018.1"/>
    <property type="molecule type" value="Genomic_DNA"/>
</dbReference>
<sequence length="151" mass="16943">MNFIKNLKAKSPMAFWSIIVIVVAILLVGFANKNNNGSYFSFTKTPEKMIQDAGTDKVWKLSSNGNSEYIKFGENNKAYGGEDKDNIASISNDNYKYLSNNELKITGFNADDGYILDLKNLKVEKNEIKGSMDYSYNGEHKNTDITLTQAN</sequence>
<gene>
    <name evidence="2" type="ORF">RZ78_11250</name>
</gene>
<evidence type="ECO:0000313" key="3">
    <source>
        <dbReference type="Proteomes" id="UP000050269"/>
    </source>
</evidence>
<reference evidence="2 3" key="1">
    <citation type="journal article" date="2015" name="Genome Biol. Evol.">
        <title>Functionally Structured Genomes in Lactobacillus kunkeei Colonizing the Honey Crop and Food Products of Honeybees and Stingless Bees.</title>
        <authorList>
            <person name="Tamarit D."/>
            <person name="Ellegaard K.M."/>
            <person name="Wikander J."/>
            <person name="Olofsson T."/>
            <person name="Vasquez A."/>
            <person name="Andersson S.G."/>
        </authorList>
    </citation>
    <scope>NUCLEOTIDE SEQUENCE [LARGE SCALE GENOMIC DNA]</scope>
    <source>
        <strain evidence="2 3">LMbo</strain>
    </source>
</reference>
<accession>A0A0P7J2S7</accession>
<dbReference type="PATRIC" id="fig|148814.13.peg.657"/>
<dbReference type="RefSeq" id="WP_054608131.1">
    <property type="nucleotide sequence ID" value="NZ_JXDF01000017.1"/>
</dbReference>